<feature type="domain" description="Mur ligase central" evidence="5">
    <location>
        <begin position="160"/>
        <end position="397"/>
    </location>
</feature>
<dbReference type="GO" id="GO:0051301">
    <property type="term" value="P:cell division"/>
    <property type="evidence" value="ECO:0007669"/>
    <property type="project" value="InterPro"/>
</dbReference>
<dbReference type="HAMAP" id="MF_00208">
    <property type="entry name" value="MurE"/>
    <property type="match status" value="1"/>
</dbReference>
<proteinExistence type="inferred from homology"/>
<dbReference type="NCBIfam" id="TIGR01085">
    <property type="entry name" value="murE"/>
    <property type="match status" value="1"/>
</dbReference>
<dbReference type="InterPro" id="IPR013221">
    <property type="entry name" value="Mur_ligase_cen"/>
</dbReference>
<evidence type="ECO:0000259" key="3">
    <source>
        <dbReference type="Pfam" id="PF01225"/>
    </source>
</evidence>
<dbReference type="InterPro" id="IPR005761">
    <property type="entry name" value="UDP-N-AcMur-Glu-dNH2Pim_ligase"/>
</dbReference>
<accession>A0AAE0GU33</accession>
<dbReference type="EMBL" id="LGRX02002309">
    <property type="protein sequence ID" value="KAK3284369.1"/>
    <property type="molecule type" value="Genomic_DNA"/>
</dbReference>
<feature type="domain" description="Mur ligase C-terminal" evidence="4">
    <location>
        <begin position="420"/>
        <end position="579"/>
    </location>
</feature>
<evidence type="ECO:0000256" key="1">
    <source>
        <dbReference type="ARBA" id="ARBA00005898"/>
    </source>
</evidence>
<dbReference type="InterPro" id="IPR004101">
    <property type="entry name" value="Mur_ligase_C"/>
</dbReference>
<keyword evidence="7" id="KW-1185">Reference proteome</keyword>
<dbReference type="GO" id="GO:0008360">
    <property type="term" value="P:regulation of cell shape"/>
    <property type="evidence" value="ECO:0007669"/>
    <property type="project" value="InterPro"/>
</dbReference>
<dbReference type="InterPro" id="IPR000713">
    <property type="entry name" value="Mur_ligase_N"/>
</dbReference>
<organism evidence="6 7">
    <name type="scientific">Cymbomonas tetramitiformis</name>
    <dbReference type="NCBI Taxonomy" id="36881"/>
    <lineage>
        <taxon>Eukaryota</taxon>
        <taxon>Viridiplantae</taxon>
        <taxon>Chlorophyta</taxon>
        <taxon>Pyramimonadophyceae</taxon>
        <taxon>Pyramimonadales</taxon>
        <taxon>Pyramimonadaceae</taxon>
        <taxon>Cymbomonas</taxon>
    </lineage>
</organism>
<dbReference type="PANTHER" id="PTHR23135:SF4">
    <property type="entry name" value="UDP-N-ACETYLMURAMOYL-L-ALANYL-D-GLUTAMATE--2,6-DIAMINOPIMELATE LIGASE MURE HOMOLOG, CHLOROPLASTIC"/>
    <property type="match status" value="1"/>
</dbReference>
<evidence type="ECO:0000259" key="5">
    <source>
        <dbReference type="Pfam" id="PF08245"/>
    </source>
</evidence>
<sequence>MKEDDGFLFDHPPPGFLEDESFDEFVEKPAVAAASEDAGEEEEQVFQYDIMELLQASQIRPKTIQGLAKGERIAVAGMAQDSRKVQDGDLFICYKGMNEDGHAYARDAVDNGALVVLVSEPVLDIEDAVVIEVEDTHEAVIRMSKAFYGDPSAQMTVVGITGTNGKTTTSYLVRGILDELDHKTGVIGTIAYLAGDDKLNAEGEIWEAEEEDPCKFRPCSAPGKLAPYKGRYSINNTTPDALQLQQLQFGMLQVDSTACSMEVSSHALALGRTDGVDFDVAVFTNLTQDHLDFHGTMEEYREAKLKLFRGLHDPARHRAVVNLDDPSAHFFIDAVDPQIPVITYGMENEDADVFADNVELSLFETAVGMQSPVGDIGVVSPLLGRPNVSNMLAAAAVGVAVGANPDDIGVGLEQVEAVPGRFEMIDEGQPFAVIVDYAHTPDALERLLKAVREIGARRIITVFGCGGDRDRTKRPIMGKIAHELSDIVFVTMDNPRTEDLEQIIQDILEGFPEEIRNAHPDVRFNYLQDMWHLPRHEMEQCMNLQNKVRRYVCEERFFAIRCAIAMADEGDAVVIAGKGHEDYVEWNGGKYWFEDQAECRDALQKVSAVQESGIDTRNLPWKNADA</sequence>
<dbReference type="Gene3D" id="3.40.1390.10">
    <property type="entry name" value="MurE/MurF, N-terminal domain"/>
    <property type="match status" value="1"/>
</dbReference>
<gene>
    <name evidence="6" type="ORF">CYMTET_7977</name>
</gene>
<dbReference type="GO" id="GO:0005737">
    <property type="term" value="C:cytoplasm"/>
    <property type="evidence" value="ECO:0007669"/>
    <property type="project" value="InterPro"/>
</dbReference>
<dbReference type="SUPFAM" id="SSF53244">
    <property type="entry name" value="MurD-like peptide ligases, peptide-binding domain"/>
    <property type="match status" value="1"/>
</dbReference>
<comment type="caution">
    <text evidence="6">The sequence shown here is derived from an EMBL/GenBank/DDBJ whole genome shotgun (WGS) entry which is preliminary data.</text>
</comment>
<dbReference type="InterPro" id="IPR036615">
    <property type="entry name" value="Mur_ligase_C_dom_sf"/>
</dbReference>
<dbReference type="Pfam" id="PF08245">
    <property type="entry name" value="Mur_ligase_M"/>
    <property type="match status" value="1"/>
</dbReference>
<evidence type="ECO:0000259" key="4">
    <source>
        <dbReference type="Pfam" id="PF02875"/>
    </source>
</evidence>
<feature type="domain" description="Mur ligase N-terminal catalytic" evidence="3">
    <location>
        <begin position="76"/>
        <end position="148"/>
    </location>
</feature>
<feature type="region of interest" description="Disordered" evidence="2">
    <location>
        <begin position="1"/>
        <end position="21"/>
    </location>
</feature>
<dbReference type="Gene3D" id="3.90.190.20">
    <property type="entry name" value="Mur ligase, C-terminal domain"/>
    <property type="match status" value="1"/>
</dbReference>
<name>A0AAE0GU33_9CHLO</name>
<reference evidence="6 7" key="1">
    <citation type="journal article" date="2015" name="Genome Biol. Evol.">
        <title>Comparative Genomics of a Bacterivorous Green Alga Reveals Evolutionary Causalities and Consequences of Phago-Mixotrophic Mode of Nutrition.</title>
        <authorList>
            <person name="Burns J.A."/>
            <person name="Paasch A."/>
            <person name="Narechania A."/>
            <person name="Kim E."/>
        </authorList>
    </citation>
    <scope>NUCLEOTIDE SEQUENCE [LARGE SCALE GENOMIC DNA]</scope>
    <source>
        <strain evidence="6 7">PLY_AMNH</strain>
    </source>
</reference>
<dbReference type="Gene3D" id="3.40.1190.10">
    <property type="entry name" value="Mur-like, catalytic domain"/>
    <property type="match status" value="1"/>
</dbReference>
<dbReference type="PANTHER" id="PTHR23135">
    <property type="entry name" value="MUR LIGASE FAMILY MEMBER"/>
    <property type="match status" value="1"/>
</dbReference>
<dbReference type="GO" id="GO:0016881">
    <property type="term" value="F:acid-amino acid ligase activity"/>
    <property type="evidence" value="ECO:0007669"/>
    <property type="project" value="InterPro"/>
</dbReference>
<evidence type="ECO:0000313" key="7">
    <source>
        <dbReference type="Proteomes" id="UP001190700"/>
    </source>
</evidence>
<dbReference type="Pfam" id="PF02875">
    <property type="entry name" value="Mur_ligase_C"/>
    <property type="match status" value="1"/>
</dbReference>
<dbReference type="Pfam" id="PF01225">
    <property type="entry name" value="Mur_ligase"/>
    <property type="match status" value="1"/>
</dbReference>
<comment type="similarity">
    <text evidence="1">Belongs to the MurCDEF family. MurE subfamily.</text>
</comment>
<dbReference type="Proteomes" id="UP001190700">
    <property type="component" value="Unassembled WGS sequence"/>
</dbReference>
<dbReference type="AlphaFoldDB" id="A0AAE0GU33"/>
<protein>
    <submittedName>
        <fullName evidence="6">Uncharacterized protein</fullName>
    </submittedName>
</protein>
<dbReference type="GO" id="GO:0005524">
    <property type="term" value="F:ATP binding"/>
    <property type="evidence" value="ECO:0007669"/>
    <property type="project" value="InterPro"/>
</dbReference>
<dbReference type="InterPro" id="IPR036565">
    <property type="entry name" value="Mur-like_cat_sf"/>
</dbReference>
<dbReference type="SUPFAM" id="SSF53623">
    <property type="entry name" value="MurD-like peptide ligases, catalytic domain"/>
    <property type="match status" value="1"/>
</dbReference>
<evidence type="ECO:0000256" key="2">
    <source>
        <dbReference type="SAM" id="MobiDB-lite"/>
    </source>
</evidence>
<evidence type="ECO:0000313" key="6">
    <source>
        <dbReference type="EMBL" id="KAK3284369.1"/>
    </source>
</evidence>